<dbReference type="Gene3D" id="1.10.520.40">
    <property type="entry name" value="CRISPR-associated protein Cse2"/>
    <property type="match status" value="1"/>
</dbReference>
<keyword evidence="2" id="KW-1185">Reference proteome</keyword>
<dbReference type="AlphaFoldDB" id="A0A853I7A6"/>
<name>A0A853I7A6_9GAMM</name>
<sequence length="177" mass="20933">MLTFKSMHLPSLYYVLNWRRKLAFNEKRNLLYIHDLAEFNEEWLIYTKVAQKIRWPEKQQMGLQVLLCLLARATPSKGHDSFFNCLGRPLIPGMEFDESRFQQIISAKSWNEFFTAMRSAVKHLNIIKASYTTADLCHLVFHRAVEWQDKKSFLWDAKDAFSLIASDQFYNGRYQVA</sequence>
<reference evidence="1 2" key="1">
    <citation type="submission" date="2020-07" db="EMBL/GenBank/DDBJ databases">
        <title>Endozoicomonas sp. nov., isolated from sediment.</title>
        <authorList>
            <person name="Gu T."/>
        </authorList>
    </citation>
    <scope>NUCLEOTIDE SEQUENCE [LARGE SCALE GENOMIC DNA]</scope>
    <source>
        <strain evidence="1 2">SM1973</strain>
    </source>
</reference>
<organism evidence="1 2">
    <name type="scientific">Spartinivicinus marinus</name>
    <dbReference type="NCBI Taxonomy" id="2994442"/>
    <lineage>
        <taxon>Bacteria</taxon>
        <taxon>Pseudomonadati</taxon>
        <taxon>Pseudomonadota</taxon>
        <taxon>Gammaproteobacteria</taxon>
        <taxon>Oceanospirillales</taxon>
        <taxon>Zooshikellaceae</taxon>
        <taxon>Spartinivicinus</taxon>
    </lineage>
</organism>
<proteinExistence type="predicted"/>
<dbReference type="RefSeq" id="WP_180571200.1">
    <property type="nucleotide sequence ID" value="NZ_JACCKB010000067.1"/>
</dbReference>
<protein>
    <submittedName>
        <fullName evidence="1">Uncharacterized protein</fullName>
    </submittedName>
</protein>
<dbReference type="InterPro" id="IPR038287">
    <property type="entry name" value="Cse2_sf"/>
</dbReference>
<comment type="caution">
    <text evidence="1">The sequence shown here is derived from an EMBL/GenBank/DDBJ whole genome shotgun (WGS) entry which is preliminary data.</text>
</comment>
<gene>
    <name evidence="1" type="ORF">H0A36_24605</name>
</gene>
<evidence type="ECO:0000313" key="2">
    <source>
        <dbReference type="Proteomes" id="UP000569732"/>
    </source>
</evidence>
<dbReference type="Proteomes" id="UP000569732">
    <property type="component" value="Unassembled WGS sequence"/>
</dbReference>
<dbReference type="EMBL" id="JACCKB010000067">
    <property type="protein sequence ID" value="NYZ69203.1"/>
    <property type="molecule type" value="Genomic_DNA"/>
</dbReference>
<accession>A0A853I7A6</accession>
<evidence type="ECO:0000313" key="1">
    <source>
        <dbReference type="EMBL" id="NYZ69203.1"/>
    </source>
</evidence>